<name>A0A383CLI5_9ZZZZ</name>
<gene>
    <name evidence="2" type="ORF">METZ01_LOCUS485489</name>
</gene>
<protein>
    <recommendedName>
        <fullName evidence="3">GOLD domain-containing protein</fullName>
    </recommendedName>
</protein>
<reference evidence="2" key="1">
    <citation type="submission" date="2018-05" db="EMBL/GenBank/DDBJ databases">
        <authorList>
            <person name="Lanie J.A."/>
            <person name="Ng W.-L."/>
            <person name="Kazmierczak K.M."/>
            <person name="Andrzejewski T.M."/>
            <person name="Davidsen T.M."/>
            <person name="Wayne K.J."/>
            <person name="Tettelin H."/>
            <person name="Glass J.I."/>
            <person name="Rusch D."/>
            <person name="Podicherti R."/>
            <person name="Tsui H.-C.T."/>
            <person name="Winkler M.E."/>
        </authorList>
    </citation>
    <scope>NUCLEOTIDE SEQUENCE</scope>
</reference>
<evidence type="ECO:0008006" key="3">
    <source>
        <dbReference type="Google" id="ProtNLM"/>
    </source>
</evidence>
<organism evidence="2">
    <name type="scientific">marine metagenome</name>
    <dbReference type="NCBI Taxonomy" id="408172"/>
    <lineage>
        <taxon>unclassified sequences</taxon>
        <taxon>metagenomes</taxon>
        <taxon>ecological metagenomes</taxon>
    </lineage>
</organism>
<evidence type="ECO:0000313" key="2">
    <source>
        <dbReference type="EMBL" id="SVE32635.1"/>
    </source>
</evidence>
<accession>A0A383CLI5</accession>
<dbReference type="AlphaFoldDB" id="A0A383CLI5"/>
<evidence type="ECO:0000256" key="1">
    <source>
        <dbReference type="SAM" id="Phobius"/>
    </source>
</evidence>
<keyword evidence="1" id="KW-1133">Transmembrane helix</keyword>
<feature type="transmembrane region" description="Helical" evidence="1">
    <location>
        <begin position="6"/>
        <end position="25"/>
    </location>
</feature>
<sequence length="139" mass="16456">MDVFKRYAISFSIAGIILYFFTIWVEEQNEGMMPHNLSNKTEEKLAVTLPPKRYYEKCVDISETQQLIFNFNSQAPFSFNLHYHDEGEVYYEIKEDSVAELDFTFKPEKRAYYCLMWGNPGAEKVEMKYELSIQNRSSN</sequence>
<dbReference type="EMBL" id="UINC01209566">
    <property type="protein sequence ID" value="SVE32635.1"/>
    <property type="molecule type" value="Genomic_DNA"/>
</dbReference>
<keyword evidence="1" id="KW-0812">Transmembrane</keyword>
<keyword evidence="1" id="KW-0472">Membrane</keyword>
<proteinExistence type="predicted"/>